<protein>
    <submittedName>
        <fullName evidence="1">Uncharacterized protein</fullName>
    </submittedName>
</protein>
<dbReference type="RefSeq" id="WP_205295890.1">
    <property type="nucleotide sequence ID" value="NZ_CP070371.1"/>
</dbReference>
<organism evidence="1 2">
    <name type="scientific">Paracoccus methylovorus</name>
    <dbReference type="NCBI Taxonomy" id="2812658"/>
    <lineage>
        <taxon>Bacteria</taxon>
        <taxon>Pseudomonadati</taxon>
        <taxon>Pseudomonadota</taxon>
        <taxon>Alphaproteobacteria</taxon>
        <taxon>Rhodobacterales</taxon>
        <taxon>Paracoccaceae</taxon>
        <taxon>Paracoccus</taxon>
    </lineage>
</organism>
<dbReference type="EMBL" id="CP070371">
    <property type="protein sequence ID" value="QRZ14924.1"/>
    <property type="molecule type" value="Genomic_DNA"/>
</dbReference>
<keyword evidence="2" id="KW-1185">Reference proteome</keyword>
<dbReference type="Proteomes" id="UP000663629">
    <property type="component" value="Chromosome 2"/>
</dbReference>
<reference evidence="1 2" key="1">
    <citation type="submission" date="2021-02" db="EMBL/GenBank/DDBJ databases">
        <title>Paracoccus methylovroum sp.nov., a new methanol and methylamine utilizing methylotrophic denitrifer.</title>
        <authorList>
            <person name="Timsy T."/>
            <person name="Behrendt U."/>
            <person name="Ulrich A."/>
            <person name="Spanner T."/>
            <person name="Foesel B.U."/>
            <person name="Horn M.A."/>
            <person name="Kolb S."/>
        </authorList>
    </citation>
    <scope>NUCLEOTIDE SEQUENCE [LARGE SCALE GENOMIC DNA]</scope>
    <source>
        <strain evidence="1 2">H4-D09</strain>
    </source>
</reference>
<gene>
    <name evidence="1" type="ORF">JWJ88_18420</name>
</gene>
<accession>A0ABX7JMP3</accession>
<evidence type="ECO:0000313" key="2">
    <source>
        <dbReference type="Proteomes" id="UP000663629"/>
    </source>
</evidence>
<sequence length="82" mass="8840">MLTAAGSGVRPSRLPRDMLEDWQELGDELQAAIATVMDGASSYEDVLQRLPEALAHMPTGLAVQTLVKGMFKGRVLGDQRDG</sequence>
<name>A0ABX7JMP3_9RHOB</name>
<proteinExistence type="predicted"/>
<evidence type="ECO:0000313" key="1">
    <source>
        <dbReference type="EMBL" id="QRZ14924.1"/>
    </source>
</evidence>